<name>A0AAE9CBR3_9CAUD</name>
<gene>
    <name evidence="1" type="ORF">MRDARSEY_35</name>
</gene>
<protein>
    <submittedName>
        <fullName evidence="1">Uncharacterized protein</fullName>
    </submittedName>
</protein>
<organism evidence="1 2">
    <name type="scientific">Bacillus phage vB_BanS_MrDarsey</name>
    <dbReference type="NCBI Taxonomy" id="2894787"/>
    <lineage>
        <taxon>Viruses</taxon>
        <taxon>Duplodnaviria</taxon>
        <taxon>Heunggongvirae</taxon>
        <taxon>Uroviricota</taxon>
        <taxon>Caudoviricetes</taxon>
        <taxon>Joanripponvirinae</taxon>
        <taxon>Tsamsavirus</taxon>
        <taxon>Tsamsavirus mrdarsey</taxon>
    </lineage>
</organism>
<keyword evidence="2" id="KW-1185">Reference proteome</keyword>
<dbReference type="Proteomes" id="UP000827753">
    <property type="component" value="Segment"/>
</dbReference>
<proteinExistence type="predicted"/>
<reference evidence="1 2" key="1">
    <citation type="submission" date="2021-10" db="EMBL/GenBank/DDBJ databases">
        <authorList>
            <person name="Lavering E.D."/>
            <person name="James R."/>
            <person name="Fairholm J.D."/>
            <person name="Ogilvie B.H."/>
            <person name="Thurgood T.L."/>
            <person name="Robison R.A."/>
            <person name="Grose J.H."/>
        </authorList>
    </citation>
    <scope>NUCLEOTIDE SEQUENCE [LARGE SCALE GENOMIC DNA]</scope>
</reference>
<evidence type="ECO:0000313" key="1">
    <source>
        <dbReference type="EMBL" id="UGO47867.1"/>
    </source>
</evidence>
<dbReference type="EMBL" id="OK499987">
    <property type="protein sequence ID" value="UGO47867.1"/>
    <property type="molecule type" value="Genomic_DNA"/>
</dbReference>
<evidence type="ECO:0000313" key="2">
    <source>
        <dbReference type="Proteomes" id="UP000827753"/>
    </source>
</evidence>
<sequence>MGGSSMNQNVMIQEALEVLKRGYLIDGDEITVRVNGGRVKLKAYGESLTVNVYRNKKISLDKDIVHDNLEL</sequence>
<accession>A0AAE9CBR3</accession>